<dbReference type="Gene3D" id="1.10.530.10">
    <property type="match status" value="1"/>
</dbReference>
<organism evidence="4 5">
    <name type="scientific">Hydrogenothermus marinus</name>
    <dbReference type="NCBI Taxonomy" id="133270"/>
    <lineage>
        <taxon>Bacteria</taxon>
        <taxon>Pseudomonadati</taxon>
        <taxon>Aquificota</taxon>
        <taxon>Aquificia</taxon>
        <taxon>Aquificales</taxon>
        <taxon>Hydrogenothermaceae</taxon>
        <taxon>Hydrogenothermus</taxon>
    </lineage>
</organism>
<keyword evidence="2" id="KW-0472">Membrane</keyword>
<sequence length="318" mass="37819">MKALKKIVYIIILLMKRKINLYKENINKWEIIFPLIIIFISFYIITMPFSPFVETEIFVKQQKPFKESFTKIPEKELIIIYKVINNPMDITDIDCKAVLPIVYKNIVSLKDLPVKERKKKFIALILPSILIANYEIQKVREKLKKIQEKLDNNEELTYKEKEFLESLLEKYKAKSIPELLEKINTHKPSLIIAQAAIESGWGTSRFAVKANNLFGTWTFNKKYAYKIKAKKSNVYLKRYNSVLDAIRDYYYNVSVSWAYEKFRKVRLKTKDSLKLANYLDKYSILREKYVKRIKTVIKHNNLQQYDNCKLKFTYTGTK</sequence>
<keyword evidence="1" id="KW-0175">Coiled coil</keyword>
<keyword evidence="2" id="KW-0812">Transmembrane</keyword>
<dbReference type="InterPro" id="IPR053195">
    <property type="entry name" value="Bax-like"/>
</dbReference>
<dbReference type="InterPro" id="IPR002901">
    <property type="entry name" value="MGlyc_endo_b_GlcNAc-like_dom"/>
</dbReference>
<gene>
    <name evidence="4" type="ORF">CLV39_0245</name>
</gene>
<dbReference type="Proteomes" id="UP000280842">
    <property type="component" value="Unassembled WGS sequence"/>
</dbReference>
<feature type="domain" description="Mannosyl-glycoprotein endo-beta-N-acetylglucosamidase-like" evidence="3">
    <location>
        <begin position="159"/>
        <end position="280"/>
    </location>
</feature>
<dbReference type="SMART" id="SM00047">
    <property type="entry name" value="LYZ2"/>
    <property type="match status" value="1"/>
</dbReference>
<proteinExistence type="predicted"/>
<evidence type="ECO:0000313" key="5">
    <source>
        <dbReference type="Proteomes" id="UP000280842"/>
    </source>
</evidence>
<feature type="coiled-coil region" evidence="1">
    <location>
        <begin position="129"/>
        <end position="156"/>
    </location>
</feature>
<comment type="caution">
    <text evidence="4">The sequence shown here is derived from an EMBL/GenBank/DDBJ whole genome shotgun (WGS) entry which is preliminary data.</text>
</comment>
<dbReference type="Pfam" id="PF01832">
    <property type="entry name" value="Glucosaminidase"/>
    <property type="match status" value="1"/>
</dbReference>
<evidence type="ECO:0000256" key="2">
    <source>
        <dbReference type="SAM" id="Phobius"/>
    </source>
</evidence>
<dbReference type="GO" id="GO:0004040">
    <property type="term" value="F:amidase activity"/>
    <property type="evidence" value="ECO:0007669"/>
    <property type="project" value="InterPro"/>
</dbReference>
<name>A0A3M0BSY8_9AQUI</name>
<evidence type="ECO:0000256" key="1">
    <source>
        <dbReference type="SAM" id="Coils"/>
    </source>
</evidence>
<dbReference type="PANTHER" id="PTHR40572">
    <property type="entry name" value="PROTEIN BAX"/>
    <property type="match status" value="1"/>
</dbReference>
<evidence type="ECO:0000313" key="4">
    <source>
        <dbReference type="EMBL" id="RMA97625.1"/>
    </source>
</evidence>
<keyword evidence="2" id="KW-1133">Transmembrane helix</keyword>
<accession>A0A3M0BSY8</accession>
<protein>
    <submittedName>
        <fullName evidence="4">Bax protein</fullName>
    </submittedName>
</protein>
<feature type="transmembrane region" description="Helical" evidence="2">
    <location>
        <begin position="31"/>
        <end position="53"/>
    </location>
</feature>
<dbReference type="AlphaFoldDB" id="A0A3M0BSY8"/>
<keyword evidence="5" id="KW-1185">Reference proteome</keyword>
<dbReference type="PANTHER" id="PTHR40572:SF1">
    <property type="entry name" value="PROTEIN BAX"/>
    <property type="match status" value="1"/>
</dbReference>
<dbReference type="EMBL" id="REFO01000010">
    <property type="protein sequence ID" value="RMA97625.1"/>
    <property type="molecule type" value="Genomic_DNA"/>
</dbReference>
<evidence type="ECO:0000259" key="3">
    <source>
        <dbReference type="SMART" id="SM00047"/>
    </source>
</evidence>
<reference evidence="4 5" key="1">
    <citation type="submission" date="2018-10" db="EMBL/GenBank/DDBJ databases">
        <title>Genomic Encyclopedia of Archaeal and Bacterial Type Strains, Phase II (KMG-II): from individual species to whole genera.</title>
        <authorList>
            <person name="Goeker M."/>
        </authorList>
    </citation>
    <scope>NUCLEOTIDE SEQUENCE [LARGE SCALE GENOMIC DNA]</scope>
    <source>
        <strain evidence="4 5">VM1</strain>
    </source>
</reference>